<dbReference type="PANTHER" id="PTHR24305:SF166">
    <property type="entry name" value="CYTOCHROME P450 12A4, MITOCHONDRIAL-RELATED"/>
    <property type="match status" value="1"/>
</dbReference>
<gene>
    <name evidence="3" type="ORF">SI65_09993</name>
</gene>
<dbReference type="PANTHER" id="PTHR24305">
    <property type="entry name" value="CYTOCHROME P450"/>
    <property type="match status" value="1"/>
</dbReference>
<comment type="cofactor">
    <cofactor evidence="2">
        <name>heme</name>
        <dbReference type="ChEBI" id="CHEBI:30413"/>
    </cofactor>
</comment>
<dbReference type="InterPro" id="IPR001128">
    <property type="entry name" value="Cyt_P450"/>
</dbReference>
<accession>A0A1E3B144</accession>
<dbReference type="GO" id="GO:0020037">
    <property type="term" value="F:heme binding"/>
    <property type="evidence" value="ECO:0007669"/>
    <property type="project" value="InterPro"/>
</dbReference>
<dbReference type="InterPro" id="IPR050121">
    <property type="entry name" value="Cytochrome_P450_monoxygenase"/>
</dbReference>
<dbReference type="GO" id="GO:0016705">
    <property type="term" value="F:oxidoreductase activity, acting on paired donors, with incorporation or reduction of molecular oxygen"/>
    <property type="evidence" value="ECO:0007669"/>
    <property type="project" value="InterPro"/>
</dbReference>
<dbReference type="SUPFAM" id="SSF48264">
    <property type="entry name" value="Cytochrome P450"/>
    <property type="match status" value="1"/>
</dbReference>
<dbReference type="PRINTS" id="PR00463">
    <property type="entry name" value="EP450I"/>
</dbReference>
<dbReference type="OrthoDB" id="1470350at2759"/>
<comment type="caution">
    <text evidence="3">The sequence shown here is derived from an EMBL/GenBank/DDBJ whole genome shotgun (WGS) entry which is preliminary data.</text>
</comment>
<evidence type="ECO:0008006" key="5">
    <source>
        <dbReference type="Google" id="ProtNLM"/>
    </source>
</evidence>
<name>A0A1E3B144_ASPCR</name>
<feature type="binding site" description="axial binding residue" evidence="2">
    <location>
        <position position="484"/>
    </location>
    <ligand>
        <name>heme</name>
        <dbReference type="ChEBI" id="CHEBI:30413"/>
    </ligand>
    <ligandPart>
        <name>Fe</name>
        <dbReference type="ChEBI" id="CHEBI:18248"/>
    </ligandPart>
</feature>
<evidence type="ECO:0000256" key="2">
    <source>
        <dbReference type="PIRSR" id="PIRSR602401-1"/>
    </source>
</evidence>
<keyword evidence="2" id="KW-0479">Metal-binding</keyword>
<dbReference type="EMBL" id="JXNT01000023">
    <property type="protein sequence ID" value="ODM14648.1"/>
    <property type="molecule type" value="Genomic_DNA"/>
</dbReference>
<proteinExistence type="inferred from homology"/>
<dbReference type="PRINTS" id="PR00385">
    <property type="entry name" value="P450"/>
</dbReference>
<keyword evidence="2" id="KW-0349">Heme</keyword>
<dbReference type="Gene3D" id="1.10.630.10">
    <property type="entry name" value="Cytochrome P450"/>
    <property type="match status" value="1"/>
</dbReference>
<dbReference type="AlphaFoldDB" id="A0A1E3B144"/>
<dbReference type="Pfam" id="PF00067">
    <property type="entry name" value="p450"/>
    <property type="match status" value="1"/>
</dbReference>
<dbReference type="InterPro" id="IPR036396">
    <property type="entry name" value="Cyt_P450_sf"/>
</dbReference>
<dbReference type="InterPro" id="IPR002401">
    <property type="entry name" value="Cyt_P450_E_grp-I"/>
</dbReference>
<dbReference type="GO" id="GO:0005506">
    <property type="term" value="F:iron ion binding"/>
    <property type="evidence" value="ECO:0007669"/>
    <property type="project" value="InterPro"/>
</dbReference>
<dbReference type="VEuPathDB" id="FungiDB:SI65_09993"/>
<sequence>MLHLTGLAIIQGYIVQHFFFPEYHFRTTVFTSLCLNVFLYAFYRLLIYPYFLSPLRHLPTIPGRPHVKIIFDNPRGRIPLEWIRSVPNEGLIHFRNVFSQSMLLVTSHQALLDVMSSRTYDFEKPWRARDFLARIIGFGLILSEGQAHRKQRRALTPAFSIKNIRALYGLMWEKTGLLLDEMESELRRNPFEEVSTMGKIELSIWASRLTLDIIGPAAMGRDFQSLHNPENKVADSFTAILEPTREKMAFLAINFMLPQWFARRLPWSLNKVVDNETGFLRDLCNEIVQEKRAAIVASGATAKELEADILGTMMMGGDFTDDELVDQMLTFLAAGHETTASALTWGCYLLTLHPQYQDRLRAEIRDRIPSGNAPITWSNLESMPLLNGVCQEVLRLYPTVPVTIRESVRDTIVANKPVPKGTRLILCPYAINRSPEFWGPTGEDFLPERWIDTDPVTGKQTPNQHGGAGTNFAQITFLHGQRSCIGKDFARAELRCAMAGVVGRFRFRMQDPKQEIHIAGAVTTKPVEGMHLAMERVDSW</sequence>
<dbReference type="STRING" id="573508.A0A1E3B144"/>
<dbReference type="FunFam" id="1.10.630.10:FF:000051">
    <property type="entry name" value="Cytochrome P450 monooxygenase (Fum15)"/>
    <property type="match status" value="1"/>
</dbReference>
<organism evidence="3 4">
    <name type="scientific">Aspergillus cristatus</name>
    <name type="common">Chinese Fuzhuan brick tea-fermentation fungus</name>
    <name type="synonym">Eurotium cristatum</name>
    <dbReference type="NCBI Taxonomy" id="573508"/>
    <lineage>
        <taxon>Eukaryota</taxon>
        <taxon>Fungi</taxon>
        <taxon>Dikarya</taxon>
        <taxon>Ascomycota</taxon>
        <taxon>Pezizomycotina</taxon>
        <taxon>Eurotiomycetes</taxon>
        <taxon>Eurotiomycetidae</taxon>
        <taxon>Eurotiales</taxon>
        <taxon>Aspergillaceae</taxon>
        <taxon>Aspergillus</taxon>
        <taxon>Aspergillus subgen. Aspergillus</taxon>
    </lineage>
</organism>
<reference evidence="3 4" key="1">
    <citation type="journal article" date="2016" name="BMC Genomics">
        <title>Comparative genomic and transcriptomic analyses of the Fuzhuan brick tea-fermentation fungus Aspergillus cristatus.</title>
        <authorList>
            <person name="Ge Y."/>
            <person name="Wang Y."/>
            <person name="Liu Y."/>
            <person name="Tan Y."/>
            <person name="Ren X."/>
            <person name="Zhang X."/>
            <person name="Hyde K.D."/>
            <person name="Liu Y."/>
            <person name="Liu Z."/>
        </authorList>
    </citation>
    <scope>NUCLEOTIDE SEQUENCE [LARGE SCALE GENOMIC DNA]</scope>
    <source>
        <strain evidence="3 4">GZAAS20.1005</strain>
    </source>
</reference>
<dbReference type="Proteomes" id="UP000094569">
    <property type="component" value="Unassembled WGS sequence"/>
</dbReference>
<keyword evidence="2" id="KW-0408">Iron</keyword>
<evidence type="ECO:0000256" key="1">
    <source>
        <dbReference type="ARBA" id="ARBA00010617"/>
    </source>
</evidence>
<keyword evidence="4" id="KW-1185">Reference proteome</keyword>
<evidence type="ECO:0000313" key="3">
    <source>
        <dbReference type="EMBL" id="ODM14648.1"/>
    </source>
</evidence>
<dbReference type="CDD" id="cd11069">
    <property type="entry name" value="CYP_FUM15-like"/>
    <property type="match status" value="1"/>
</dbReference>
<dbReference type="GO" id="GO:0004497">
    <property type="term" value="F:monooxygenase activity"/>
    <property type="evidence" value="ECO:0007669"/>
    <property type="project" value="InterPro"/>
</dbReference>
<evidence type="ECO:0000313" key="4">
    <source>
        <dbReference type="Proteomes" id="UP000094569"/>
    </source>
</evidence>
<protein>
    <recommendedName>
        <fullName evidence="5">Cytochrome P450</fullName>
    </recommendedName>
</protein>
<comment type="similarity">
    <text evidence="1">Belongs to the cytochrome P450 family.</text>
</comment>